<dbReference type="AlphaFoldDB" id="A0A4Q7N5H2"/>
<dbReference type="Proteomes" id="UP000293874">
    <property type="component" value="Unassembled WGS sequence"/>
</dbReference>
<name>A0A4Q7N5H2_9BACT</name>
<dbReference type="EMBL" id="SGXA01000001">
    <property type="protein sequence ID" value="RZS76291.1"/>
    <property type="molecule type" value="Genomic_DNA"/>
</dbReference>
<sequence length="310" mass="35023">MRKLFLIPLIFLFTACGNLQSKKQLDVIREGLGRTTNYLSGSNELISWKLENRLWDPITKEKITMWSPVINSIRHAIVPVLNSIDSLSVVTPASKLLSTRKETRDFFNQLFQCKTSLFATLDSIPGFLPEGARKKVEEHIAQLKVETPFLQGLDPASSTDAIEKWYADWTDIHFNKSSSQFFYSMLAKIRNDLLMTENGLLTYCEINTAGGRSSYEVSSDEIMAMVDRETIRDGDTATLKISTFPFNTRLLQLTVDGRPVRAPDDNGVVRHGFIAKGKPGKYYFSIKVICLTPGGSRFEKSERAAYFIEP</sequence>
<dbReference type="RefSeq" id="WP_130540597.1">
    <property type="nucleotide sequence ID" value="NZ_CP042431.1"/>
</dbReference>
<reference evidence="1 2" key="1">
    <citation type="submission" date="2019-02" db="EMBL/GenBank/DDBJ databases">
        <title>Genomic Encyclopedia of Type Strains, Phase IV (KMG-IV): sequencing the most valuable type-strain genomes for metagenomic binning, comparative biology and taxonomic classification.</title>
        <authorList>
            <person name="Goeker M."/>
        </authorList>
    </citation>
    <scope>NUCLEOTIDE SEQUENCE [LARGE SCALE GENOMIC DNA]</scope>
    <source>
        <strain evidence="1 2">DSM 18116</strain>
    </source>
</reference>
<proteinExistence type="predicted"/>
<dbReference type="PROSITE" id="PS51257">
    <property type="entry name" value="PROKAR_LIPOPROTEIN"/>
    <property type="match status" value="1"/>
</dbReference>
<keyword evidence="2" id="KW-1185">Reference proteome</keyword>
<organism evidence="1 2">
    <name type="scientific">Pseudobacter ginsenosidimutans</name>
    <dbReference type="NCBI Taxonomy" id="661488"/>
    <lineage>
        <taxon>Bacteria</taxon>
        <taxon>Pseudomonadati</taxon>
        <taxon>Bacteroidota</taxon>
        <taxon>Chitinophagia</taxon>
        <taxon>Chitinophagales</taxon>
        <taxon>Chitinophagaceae</taxon>
        <taxon>Pseudobacter</taxon>
    </lineage>
</organism>
<evidence type="ECO:0000313" key="1">
    <source>
        <dbReference type="EMBL" id="RZS76291.1"/>
    </source>
</evidence>
<evidence type="ECO:0000313" key="2">
    <source>
        <dbReference type="Proteomes" id="UP000293874"/>
    </source>
</evidence>
<protein>
    <submittedName>
        <fullName evidence="1">Uncharacterized protein</fullName>
    </submittedName>
</protein>
<gene>
    <name evidence="1" type="ORF">EV199_2171</name>
</gene>
<comment type="caution">
    <text evidence="1">The sequence shown here is derived from an EMBL/GenBank/DDBJ whole genome shotgun (WGS) entry which is preliminary data.</text>
</comment>
<accession>A0A4Q7N5H2</accession>